<gene>
    <name evidence="3" type="ORF">RND81_02G129400</name>
</gene>
<dbReference type="Proteomes" id="UP001443914">
    <property type="component" value="Unassembled WGS sequence"/>
</dbReference>
<dbReference type="InterPro" id="IPR015947">
    <property type="entry name" value="PUA-like_sf"/>
</dbReference>
<comment type="caution">
    <text evidence="3">The sequence shown here is derived from an EMBL/GenBank/DDBJ whole genome shotgun (WGS) entry which is preliminary data.</text>
</comment>
<feature type="compositionally biased region" description="Polar residues" evidence="1">
    <location>
        <begin position="109"/>
        <end position="120"/>
    </location>
</feature>
<accession>A0AAW1MU24</accession>
<feature type="region of interest" description="Disordered" evidence="1">
    <location>
        <begin position="96"/>
        <end position="120"/>
    </location>
</feature>
<evidence type="ECO:0000256" key="1">
    <source>
        <dbReference type="SAM" id="MobiDB-lite"/>
    </source>
</evidence>
<dbReference type="InterPro" id="IPR039757">
    <property type="entry name" value="EIF2D"/>
</dbReference>
<dbReference type="SUPFAM" id="SSF88697">
    <property type="entry name" value="PUA domain-like"/>
    <property type="match status" value="1"/>
</dbReference>
<feature type="domain" description="Eukaryotic translation initiation factor 2D-like PUA RNA-binding" evidence="2">
    <location>
        <begin position="5"/>
        <end position="69"/>
    </location>
</feature>
<dbReference type="PANTHER" id="PTHR12217">
    <property type="entry name" value="EUKARYOTIC TRANSLATION INITIATION FACTOR 2D"/>
    <property type="match status" value="1"/>
</dbReference>
<dbReference type="GO" id="GO:0003743">
    <property type="term" value="F:translation initiation factor activity"/>
    <property type="evidence" value="ECO:0007669"/>
    <property type="project" value="InterPro"/>
</dbReference>
<keyword evidence="4" id="KW-1185">Reference proteome</keyword>
<protein>
    <recommendedName>
        <fullName evidence="2">Eukaryotic translation initiation factor 2D-like PUA RNA-binding domain-containing protein</fullName>
    </recommendedName>
</protein>
<dbReference type="Pfam" id="PF26292">
    <property type="entry name" value="PUA_elF2D"/>
    <property type="match status" value="1"/>
</dbReference>
<dbReference type="InterPro" id="IPR048248">
    <property type="entry name" value="PUA_eIF2d-like"/>
</dbReference>
<evidence type="ECO:0000259" key="2">
    <source>
        <dbReference type="Pfam" id="PF26292"/>
    </source>
</evidence>
<organism evidence="3 4">
    <name type="scientific">Saponaria officinalis</name>
    <name type="common">Common soapwort</name>
    <name type="synonym">Lychnis saponaria</name>
    <dbReference type="NCBI Taxonomy" id="3572"/>
    <lineage>
        <taxon>Eukaryota</taxon>
        <taxon>Viridiplantae</taxon>
        <taxon>Streptophyta</taxon>
        <taxon>Embryophyta</taxon>
        <taxon>Tracheophyta</taxon>
        <taxon>Spermatophyta</taxon>
        <taxon>Magnoliopsida</taxon>
        <taxon>eudicotyledons</taxon>
        <taxon>Gunneridae</taxon>
        <taxon>Pentapetalae</taxon>
        <taxon>Caryophyllales</taxon>
        <taxon>Caryophyllaceae</taxon>
        <taxon>Caryophylleae</taxon>
        <taxon>Saponaria</taxon>
    </lineage>
</organism>
<dbReference type="GO" id="GO:0001731">
    <property type="term" value="P:formation of translation preinitiation complex"/>
    <property type="evidence" value="ECO:0007669"/>
    <property type="project" value="InterPro"/>
</dbReference>
<reference evidence="3" key="1">
    <citation type="submission" date="2024-03" db="EMBL/GenBank/DDBJ databases">
        <title>WGS assembly of Saponaria officinalis var. Norfolk2.</title>
        <authorList>
            <person name="Jenkins J."/>
            <person name="Shu S."/>
            <person name="Grimwood J."/>
            <person name="Barry K."/>
            <person name="Goodstein D."/>
            <person name="Schmutz J."/>
            <person name="Leebens-Mack J."/>
            <person name="Osbourn A."/>
        </authorList>
    </citation>
    <scope>NUCLEOTIDE SEQUENCE [LARGE SCALE GENOMIC DNA]</scope>
    <source>
        <strain evidence="3">JIC</strain>
    </source>
</reference>
<evidence type="ECO:0000313" key="4">
    <source>
        <dbReference type="Proteomes" id="UP001443914"/>
    </source>
</evidence>
<proteinExistence type="predicted"/>
<sequence>MLRTTDLMFPGIRIPQDGLPLFAAGEPWAVKVLGNPAPVTVGATAMSSSEALRVGLLGKALRITHYYHDLLCQGNRMKVVLDSLISHCVETDGFNNQNSDNEGAVGTCTGDTVSSENVPA</sequence>
<dbReference type="AlphaFoldDB" id="A0AAW1MU24"/>
<dbReference type="PANTHER" id="PTHR12217:SF4">
    <property type="entry name" value="EUKARYOTIC TRANSLATION INITIATION FACTOR 2D"/>
    <property type="match status" value="1"/>
</dbReference>
<dbReference type="EMBL" id="JBDFQZ010000002">
    <property type="protein sequence ID" value="KAK9749487.1"/>
    <property type="molecule type" value="Genomic_DNA"/>
</dbReference>
<dbReference type="CDD" id="cd21156">
    <property type="entry name" value="PUA_eIF2d-like"/>
    <property type="match status" value="1"/>
</dbReference>
<dbReference type="PROSITE" id="PS50890">
    <property type="entry name" value="PUA"/>
    <property type="match status" value="1"/>
</dbReference>
<name>A0AAW1MU24_SAPOF</name>
<evidence type="ECO:0000313" key="3">
    <source>
        <dbReference type="EMBL" id="KAK9749487.1"/>
    </source>
</evidence>
<dbReference type="Gene3D" id="3.10.400.20">
    <property type="match status" value="1"/>
</dbReference>